<evidence type="ECO:0000256" key="1">
    <source>
        <dbReference type="ARBA" id="ARBA00006043"/>
    </source>
</evidence>
<dbReference type="STRING" id="7395.A0A1A9VQ03"/>
<dbReference type="VEuPathDB" id="VectorBase:GAUT043886"/>
<sequence length="299" mass="33787">MFQFSGFNMMFPEAGRVFKASYKCFSVSMLPGNERQEIENGGKIIMPASALDVLTRLNIEYPMLFKLVNFKDCRYTHAGVLEFVADEGKCYLPYWMMVNLLLKEGDILSIENVSLPVAKDSKFQPCSVDFLDITNPKAVLENALRNFACLTTGDVIAIKYNKKVYELRVLETKPGDAVSIIECDMNVEFEAPVGYKDRVEDNKTDEASQDHVMEEVMETFTGAGVRLDGKKKKENQLDTKGVKKVMARGVPDYDYKFGHLTFDRSVQPITDRVVENDSNPAPTNEGFQGQGFSMKKLRK</sequence>
<dbReference type="GO" id="GO:0031593">
    <property type="term" value="F:polyubiquitin modification-dependent protein binding"/>
    <property type="evidence" value="ECO:0007669"/>
    <property type="project" value="TreeGrafter"/>
</dbReference>
<dbReference type="GO" id="GO:0006511">
    <property type="term" value="P:ubiquitin-dependent protein catabolic process"/>
    <property type="evidence" value="ECO:0007669"/>
    <property type="project" value="InterPro"/>
</dbReference>
<evidence type="ECO:0000259" key="6">
    <source>
        <dbReference type="Pfam" id="PF24842"/>
    </source>
</evidence>
<feature type="domain" description="Ubiquitin fusion degradation protein UFD1 N-terminal subdomain 1" evidence="5">
    <location>
        <begin position="18"/>
        <end position="116"/>
    </location>
</feature>
<protein>
    <recommendedName>
        <fullName evidence="3">Ubiquitin fusion degradation protein 1 homolog</fullName>
    </recommendedName>
</protein>
<name>A0A1A9VQ03_GLOAU</name>
<dbReference type="InterPro" id="IPR042299">
    <property type="entry name" value="Ufd1-like_Nn"/>
</dbReference>
<accession>A0A1A9VQ03</accession>
<feature type="region of interest" description="Disordered" evidence="4">
    <location>
        <begin position="274"/>
        <end position="299"/>
    </location>
</feature>
<dbReference type="PANTHER" id="PTHR12555:SF13">
    <property type="entry name" value="UBIQUITIN RECOGNITION FACTOR IN ER-ASSOCIATED DEGRADATION PROTEIN 1"/>
    <property type="match status" value="1"/>
</dbReference>
<keyword evidence="8" id="KW-1185">Reference proteome</keyword>
<feature type="domain" description="Ubiquitin fusion degradation protein UFD1 N-terminal subdomain 2" evidence="6">
    <location>
        <begin position="119"/>
        <end position="192"/>
    </location>
</feature>
<dbReference type="EnsemblMetazoa" id="GAUT043886-RA">
    <property type="protein sequence ID" value="GAUT043886-PA"/>
    <property type="gene ID" value="GAUT043886"/>
</dbReference>
<dbReference type="GO" id="GO:0034098">
    <property type="term" value="C:VCP-NPL4-UFD1 AAA ATPase complex"/>
    <property type="evidence" value="ECO:0007669"/>
    <property type="project" value="TreeGrafter"/>
</dbReference>
<dbReference type="InterPro" id="IPR004854">
    <property type="entry name" value="Ufd1-like"/>
</dbReference>
<evidence type="ECO:0000256" key="3">
    <source>
        <dbReference type="ARBA" id="ARBA00071119"/>
    </source>
</evidence>
<proteinExistence type="inferred from homology"/>
<dbReference type="Gene3D" id="2.40.40.50">
    <property type="entry name" value="Ubiquitin fusion degradation protein UFD1, N-terminal domain"/>
    <property type="match status" value="1"/>
</dbReference>
<dbReference type="Gene3D" id="3.10.330.10">
    <property type="match status" value="1"/>
</dbReference>
<dbReference type="FunFam" id="3.10.330.10:FF:000002">
    <property type="entry name" value="ubiquitin fusion degradation protein 1 homolog"/>
    <property type="match status" value="1"/>
</dbReference>
<evidence type="ECO:0000313" key="7">
    <source>
        <dbReference type="EnsemblMetazoa" id="GAUT043886-PA"/>
    </source>
</evidence>
<dbReference type="AlphaFoldDB" id="A0A1A9VQ03"/>
<keyword evidence="2" id="KW-0833">Ubl conjugation pathway</keyword>
<evidence type="ECO:0000259" key="5">
    <source>
        <dbReference type="Pfam" id="PF03152"/>
    </source>
</evidence>
<reference evidence="7" key="1">
    <citation type="submission" date="2020-05" db="UniProtKB">
        <authorList>
            <consortium name="EnsemblMetazoa"/>
        </authorList>
    </citation>
    <scope>IDENTIFICATION</scope>
    <source>
        <strain evidence="7">TTRI</strain>
    </source>
</reference>
<dbReference type="PANTHER" id="PTHR12555">
    <property type="entry name" value="UBIQUITIN FUSION DEGRADATON PROTEIN 1"/>
    <property type="match status" value="1"/>
</dbReference>
<dbReference type="Pfam" id="PF24842">
    <property type="entry name" value="UFD1_N2"/>
    <property type="match status" value="1"/>
</dbReference>
<dbReference type="InterPro" id="IPR055418">
    <property type="entry name" value="UFD1_N2"/>
</dbReference>
<feature type="compositionally biased region" description="Polar residues" evidence="4">
    <location>
        <begin position="276"/>
        <end position="291"/>
    </location>
</feature>
<evidence type="ECO:0000313" key="8">
    <source>
        <dbReference type="Proteomes" id="UP000078200"/>
    </source>
</evidence>
<dbReference type="Pfam" id="PF03152">
    <property type="entry name" value="UFD1_N1"/>
    <property type="match status" value="1"/>
</dbReference>
<organism evidence="7 8">
    <name type="scientific">Glossina austeni</name>
    <name type="common">Savannah tsetse fly</name>
    <dbReference type="NCBI Taxonomy" id="7395"/>
    <lineage>
        <taxon>Eukaryota</taxon>
        <taxon>Metazoa</taxon>
        <taxon>Ecdysozoa</taxon>
        <taxon>Arthropoda</taxon>
        <taxon>Hexapoda</taxon>
        <taxon>Insecta</taxon>
        <taxon>Pterygota</taxon>
        <taxon>Neoptera</taxon>
        <taxon>Endopterygota</taxon>
        <taxon>Diptera</taxon>
        <taxon>Brachycera</taxon>
        <taxon>Muscomorpha</taxon>
        <taxon>Hippoboscoidea</taxon>
        <taxon>Glossinidae</taxon>
        <taxon>Glossina</taxon>
    </lineage>
</organism>
<comment type="similarity">
    <text evidence="1">Belongs to the UFD1 family.</text>
</comment>
<evidence type="ECO:0000256" key="4">
    <source>
        <dbReference type="SAM" id="MobiDB-lite"/>
    </source>
</evidence>
<dbReference type="Proteomes" id="UP000078200">
    <property type="component" value="Unassembled WGS sequence"/>
</dbReference>
<dbReference type="FunFam" id="2.40.40.50:FF:000001">
    <property type="entry name" value="Ubiquitin fusion degradation protein 1 homolog"/>
    <property type="match status" value="1"/>
</dbReference>
<dbReference type="GO" id="GO:0036503">
    <property type="term" value="P:ERAD pathway"/>
    <property type="evidence" value="ECO:0007669"/>
    <property type="project" value="TreeGrafter"/>
</dbReference>
<evidence type="ECO:0000256" key="2">
    <source>
        <dbReference type="ARBA" id="ARBA00022786"/>
    </source>
</evidence>
<dbReference type="InterPro" id="IPR055417">
    <property type="entry name" value="UFD1_N1"/>
</dbReference>